<feature type="region of interest" description="Disordered" evidence="6">
    <location>
        <begin position="33"/>
        <end position="54"/>
    </location>
</feature>
<keyword evidence="3" id="KW-0863">Zinc-finger</keyword>
<dbReference type="AlphaFoldDB" id="A0A2I0AE91"/>
<keyword evidence="4" id="KW-0862">Zinc</keyword>
<feature type="compositionally biased region" description="Polar residues" evidence="6">
    <location>
        <begin position="499"/>
        <end position="515"/>
    </location>
</feature>
<accession>A0A2I0AE91</accession>
<evidence type="ECO:0000256" key="1">
    <source>
        <dbReference type="ARBA" id="ARBA00004123"/>
    </source>
</evidence>
<evidence type="ECO:0000259" key="7">
    <source>
        <dbReference type="SMART" id="SM00581"/>
    </source>
</evidence>
<feature type="region of interest" description="Disordered" evidence="6">
    <location>
        <begin position="417"/>
        <end position="466"/>
    </location>
</feature>
<feature type="compositionally biased region" description="Low complexity" evidence="6">
    <location>
        <begin position="481"/>
        <end position="491"/>
    </location>
</feature>
<sequence>MASDDFIKLDSCCDSDKEKEDCVVNDSSSKEAIANQSNSEVQCTTNGNNSDPAHVQDMDVEEVDITSKQFIVHENIQSLDEVNELDHKHAENVISTHAKLLVDQNPIIGVKRARIADNDQQPSVHVVYKCLTRESKNKLAELMQQWSEWQAKHQSSSNGTLDSGEQTYFPSLQFGSDNSVSYCLDNQWSREHTFMDSTNCVNLHSEVPLYDRGFTLGSTSLDGSTNTEGETEILEASRCFNCGSYSHSFKECTKPRDNVAINNARKQHSAKRNYTPGSQVQVRYYQKPSGKFDDLKPGVLGPETRECLGIGEFDPPPWLHRMRELGYPPGYLDYAEEDQSSGITIFGDSELKNSEPTDNADGEEGELPERAEPVPPKKMMIVSFPGINVPIPENADASVWSAPLVSSYRSSSRSRSIRSSWDPLYSNDHRDNGPPGSDHGFAAFSQPGYSPRYSPHDHNAIPRSPCLGRSLSDRSWGSPLPYESSPIHSPHSPYPYPNRVQQSPHHYSQSSNSGRWNRDYSSSDSRDRDRERDRYVHHPRHNR</sequence>
<feature type="domain" description="PSP proline-rich" evidence="7">
    <location>
        <begin position="292"/>
        <end position="345"/>
    </location>
</feature>
<dbReference type="GO" id="GO:0008270">
    <property type="term" value="F:zinc ion binding"/>
    <property type="evidence" value="ECO:0007669"/>
    <property type="project" value="UniProtKB-KW"/>
</dbReference>
<protein>
    <recommendedName>
        <fullName evidence="7">PSP proline-rich domain-containing protein</fullName>
    </recommendedName>
</protein>
<keyword evidence="2" id="KW-0479">Metal-binding</keyword>
<dbReference type="InterPro" id="IPR006568">
    <property type="entry name" value="PSP_pro-rich"/>
</dbReference>
<keyword evidence="9" id="KW-1185">Reference proteome</keyword>
<dbReference type="PANTHER" id="PTHR13316:SF0">
    <property type="entry name" value="ZINC FINGER CCHC DOMAIN-CONTAINING PROTEIN 8"/>
    <property type="match status" value="1"/>
</dbReference>
<name>A0A2I0AE91_9ASPA</name>
<feature type="region of interest" description="Disordered" evidence="6">
    <location>
        <begin position="481"/>
        <end position="543"/>
    </location>
</feature>
<evidence type="ECO:0000313" key="8">
    <source>
        <dbReference type="EMBL" id="PKA53858.1"/>
    </source>
</evidence>
<feature type="region of interest" description="Disordered" evidence="6">
    <location>
        <begin position="346"/>
        <end position="374"/>
    </location>
</feature>
<feature type="compositionally biased region" description="Basic and acidic residues" evidence="6">
    <location>
        <begin position="524"/>
        <end position="536"/>
    </location>
</feature>
<dbReference type="GO" id="GO:0003723">
    <property type="term" value="F:RNA binding"/>
    <property type="evidence" value="ECO:0007669"/>
    <property type="project" value="TreeGrafter"/>
</dbReference>
<evidence type="ECO:0000256" key="5">
    <source>
        <dbReference type="ARBA" id="ARBA00023242"/>
    </source>
</evidence>
<evidence type="ECO:0000256" key="2">
    <source>
        <dbReference type="ARBA" id="ARBA00022723"/>
    </source>
</evidence>
<dbReference type="STRING" id="1088818.A0A2I0AE91"/>
<dbReference type="Pfam" id="PF04046">
    <property type="entry name" value="PSP"/>
    <property type="match status" value="1"/>
</dbReference>
<feature type="compositionally biased region" description="Polar residues" evidence="6">
    <location>
        <begin position="34"/>
        <end position="51"/>
    </location>
</feature>
<dbReference type="GO" id="GO:0071013">
    <property type="term" value="C:catalytic step 2 spliceosome"/>
    <property type="evidence" value="ECO:0007669"/>
    <property type="project" value="TreeGrafter"/>
</dbReference>
<evidence type="ECO:0000313" key="9">
    <source>
        <dbReference type="Proteomes" id="UP000236161"/>
    </source>
</evidence>
<dbReference type="OrthoDB" id="8026949at2759"/>
<dbReference type="EMBL" id="KZ451988">
    <property type="protein sequence ID" value="PKA53858.1"/>
    <property type="molecule type" value="Genomic_DNA"/>
</dbReference>
<organism evidence="8 9">
    <name type="scientific">Apostasia shenzhenica</name>
    <dbReference type="NCBI Taxonomy" id="1088818"/>
    <lineage>
        <taxon>Eukaryota</taxon>
        <taxon>Viridiplantae</taxon>
        <taxon>Streptophyta</taxon>
        <taxon>Embryophyta</taxon>
        <taxon>Tracheophyta</taxon>
        <taxon>Spermatophyta</taxon>
        <taxon>Magnoliopsida</taxon>
        <taxon>Liliopsida</taxon>
        <taxon>Asparagales</taxon>
        <taxon>Orchidaceae</taxon>
        <taxon>Apostasioideae</taxon>
        <taxon>Apostasia</taxon>
    </lineage>
</organism>
<evidence type="ECO:0000256" key="4">
    <source>
        <dbReference type="ARBA" id="ARBA00022833"/>
    </source>
</evidence>
<comment type="subcellular location">
    <subcellularLocation>
        <location evidence="1">Nucleus</location>
    </subcellularLocation>
</comment>
<dbReference type="PANTHER" id="PTHR13316">
    <property type="entry name" value="ZINC FINGER, CCHC DOMAIN CONTAINING 8"/>
    <property type="match status" value="1"/>
</dbReference>
<evidence type="ECO:0000256" key="3">
    <source>
        <dbReference type="ARBA" id="ARBA00022771"/>
    </source>
</evidence>
<proteinExistence type="predicted"/>
<keyword evidence="5" id="KW-0539">Nucleus</keyword>
<gene>
    <name evidence="8" type="ORF">AXF42_Ash011338</name>
</gene>
<dbReference type="Proteomes" id="UP000236161">
    <property type="component" value="Unassembled WGS sequence"/>
</dbReference>
<evidence type="ECO:0000256" key="6">
    <source>
        <dbReference type="SAM" id="MobiDB-lite"/>
    </source>
</evidence>
<dbReference type="SMART" id="SM00581">
    <property type="entry name" value="PSP"/>
    <property type="match status" value="1"/>
</dbReference>
<reference evidence="8 9" key="1">
    <citation type="journal article" date="2017" name="Nature">
        <title>The Apostasia genome and the evolution of orchids.</title>
        <authorList>
            <person name="Zhang G.Q."/>
            <person name="Liu K.W."/>
            <person name="Li Z."/>
            <person name="Lohaus R."/>
            <person name="Hsiao Y.Y."/>
            <person name="Niu S.C."/>
            <person name="Wang J.Y."/>
            <person name="Lin Y.C."/>
            <person name="Xu Q."/>
            <person name="Chen L.J."/>
            <person name="Yoshida K."/>
            <person name="Fujiwara S."/>
            <person name="Wang Z.W."/>
            <person name="Zhang Y.Q."/>
            <person name="Mitsuda N."/>
            <person name="Wang M."/>
            <person name="Liu G.H."/>
            <person name="Pecoraro L."/>
            <person name="Huang H.X."/>
            <person name="Xiao X.J."/>
            <person name="Lin M."/>
            <person name="Wu X.Y."/>
            <person name="Wu W.L."/>
            <person name="Chen Y.Y."/>
            <person name="Chang S.B."/>
            <person name="Sakamoto S."/>
            <person name="Ohme-Takagi M."/>
            <person name="Yagi M."/>
            <person name="Zeng S.J."/>
            <person name="Shen C.Y."/>
            <person name="Yeh C.M."/>
            <person name="Luo Y.B."/>
            <person name="Tsai W.C."/>
            <person name="Van de Peer Y."/>
            <person name="Liu Z.J."/>
        </authorList>
    </citation>
    <scope>NUCLEOTIDE SEQUENCE [LARGE SCALE GENOMIC DNA]</scope>
    <source>
        <strain evidence="9">cv. Shenzhen</strain>
        <tissue evidence="8">Stem</tissue>
    </source>
</reference>
<dbReference type="InterPro" id="IPR052115">
    <property type="entry name" value="NEXT_complex_subunit_ZCCHC8"/>
</dbReference>